<organism evidence="1 2">
    <name type="scientific">Desulfitobacterium dehalogenans (strain ATCC 51507 / DSM 9161 / JW/IU-DC1)</name>
    <dbReference type="NCBI Taxonomy" id="756499"/>
    <lineage>
        <taxon>Bacteria</taxon>
        <taxon>Bacillati</taxon>
        <taxon>Bacillota</taxon>
        <taxon>Clostridia</taxon>
        <taxon>Eubacteriales</taxon>
        <taxon>Desulfitobacteriaceae</taxon>
        <taxon>Desulfitobacterium</taxon>
    </lineage>
</organism>
<protein>
    <recommendedName>
        <fullName evidence="3">DUF4868 domain-containing protein</fullName>
    </recommendedName>
</protein>
<dbReference type="KEGG" id="ddh:Desde_1386"/>
<proteinExistence type="predicted"/>
<keyword evidence="2" id="KW-1185">Reference proteome</keyword>
<evidence type="ECO:0000313" key="1">
    <source>
        <dbReference type="EMBL" id="AFL99809.1"/>
    </source>
</evidence>
<evidence type="ECO:0000313" key="2">
    <source>
        <dbReference type="Proteomes" id="UP000006053"/>
    </source>
</evidence>
<dbReference type="HOGENOM" id="CLU_890604_0_0_9"/>
<dbReference type="Proteomes" id="UP000006053">
    <property type="component" value="Chromosome"/>
</dbReference>
<reference evidence="2" key="1">
    <citation type="submission" date="2012-06" db="EMBL/GenBank/DDBJ databases">
        <title>Complete sequence of Desulfitobacterium dehalogenans ATCC 51507.</title>
        <authorList>
            <person name="Lucas S."/>
            <person name="Han J."/>
            <person name="Lapidus A."/>
            <person name="Cheng J.-F."/>
            <person name="Goodwin L."/>
            <person name="Pitluck S."/>
            <person name="Peters L."/>
            <person name="Ovchinnikova G."/>
            <person name="Teshima H."/>
            <person name="Detter J.C."/>
            <person name="Han C."/>
            <person name="Tapia R."/>
            <person name="Land M."/>
            <person name="Hauser L."/>
            <person name="Kyrpides N."/>
            <person name="Ivanova N."/>
            <person name="Pagani I."/>
            <person name="Kruse T."/>
            <person name="de Vos W.M."/>
            <person name="Smidt H."/>
            <person name="Woyke T."/>
        </authorList>
    </citation>
    <scope>NUCLEOTIDE SEQUENCE [LARGE SCALE GENOMIC DNA]</scope>
    <source>
        <strain evidence="2">ATCC 51507 / DSM 9161 / JW/IU-DC1</strain>
    </source>
</reference>
<gene>
    <name evidence="1" type="ordered locus">Desde_1386</name>
</gene>
<name>I4A775_DESDJ</name>
<evidence type="ECO:0008006" key="3">
    <source>
        <dbReference type="Google" id="ProtNLM"/>
    </source>
</evidence>
<dbReference type="OrthoDB" id="2087312at2"/>
<dbReference type="EMBL" id="CP003348">
    <property type="protein sequence ID" value="AFL99809.1"/>
    <property type="molecule type" value="Genomic_DNA"/>
</dbReference>
<dbReference type="RefSeq" id="WP_014793299.1">
    <property type="nucleotide sequence ID" value="NC_018017.1"/>
</dbReference>
<dbReference type="AlphaFoldDB" id="I4A775"/>
<reference evidence="1 2" key="2">
    <citation type="journal article" date="2015" name="J. Bacteriol.">
        <title>Genomic, proteomic, and biochemical analysis of the organohalide respiratory pathway in Desulfitobacterium dehalogenans.</title>
        <authorList>
            <person name="Kruse T."/>
            <person name="van de Pas B.A."/>
            <person name="Atteia A."/>
            <person name="Krab K."/>
            <person name="Hagen W.R."/>
            <person name="Goodwin L."/>
            <person name="Chain P."/>
            <person name="Boeren S."/>
            <person name="Maphosa F."/>
            <person name="Schraa G."/>
            <person name="de Vos W.M."/>
            <person name="van der Oost J."/>
            <person name="Smidt H."/>
            <person name="Stams A.J."/>
        </authorList>
    </citation>
    <scope>NUCLEOTIDE SEQUENCE [LARGE SCALE GENOMIC DNA]</scope>
    <source>
        <strain evidence="2">ATCC 51507 / DSM 9161 / JW/IU-DC1</strain>
    </source>
</reference>
<dbReference type="eggNOG" id="ENOG5032SB8">
    <property type="taxonomic scope" value="Bacteria"/>
</dbReference>
<accession>I4A775</accession>
<dbReference type="InterPro" id="IPR032359">
    <property type="entry name" value="KwaB-like"/>
</dbReference>
<sequence>MSKEFLLNTFRNVNGGSYSWNLYFLKINHRFRGNPYYVYKHTFRNATYLSDYISALLDLVIQYQIEPLESVQDYNGENSKTSCDKLDIHNDLIEEQWSELVGSVVGAPREQITGKYQGYILDGQPTAEELPQITIVKAGNPIISLDKKNSKVFKHTVNGELEQLTDELCRLYLNADFFVIADTLYSFNHSFEGMFNLEKTLHRLKMQAVESIMGTNVFQDAEKVRGFMKSYTSPKTFLTLKQQRMNKLQTSEGRIEIAERLRINTTESNDLIIVNQEQANQLIKYLCYKIFQDKETDNLIEVNSVINDNVFG</sequence>
<dbReference type="Pfam" id="PF16162">
    <property type="entry name" value="KwaB"/>
    <property type="match status" value="1"/>
</dbReference>